<dbReference type="EMBL" id="CAJGYO010000008">
    <property type="protein sequence ID" value="CAD6251320.1"/>
    <property type="molecule type" value="Genomic_DNA"/>
</dbReference>
<dbReference type="AlphaFoldDB" id="A0A811PZH6"/>
<feature type="region of interest" description="Disordered" evidence="1">
    <location>
        <begin position="64"/>
        <end position="157"/>
    </location>
</feature>
<dbReference type="Proteomes" id="UP000604825">
    <property type="component" value="Unassembled WGS sequence"/>
</dbReference>
<accession>A0A811PZH6</accession>
<evidence type="ECO:0000256" key="1">
    <source>
        <dbReference type="SAM" id="MobiDB-lite"/>
    </source>
</evidence>
<keyword evidence="3" id="KW-1185">Reference proteome</keyword>
<name>A0A811PZH6_9POAL</name>
<feature type="compositionally biased region" description="Basic and acidic residues" evidence="1">
    <location>
        <begin position="65"/>
        <end position="103"/>
    </location>
</feature>
<gene>
    <name evidence="2" type="ORF">NCGR_LOCUS35070</name>
</gene>
<sequence>MVQLDLETHFAMGQRPELLHEDIRHYEDSRHWTEPDTMVQNRMSGDTVWVRSCIIRPQCNGPELRQNRERRADPRSKERELREGSGRRRRRGDLARCNEEGRRRPQSWQNKEEGRERPGGSTEAGRSGALRGLAAPVGKRRAQAGQRRTVGGGGRSGEAAAEARGRFLFFRWGLVGDADAWIGLLGRALDGGRHHAAGRLIGRSGEEDCG</sequence>
<reference evidence="2" key="1">
    <citation type="submission" date="2020-10" db="EMBL/GenBank/DDBJ databases">
        <authorList>
            <person name="Han B."/>
            <person name="Lu T."/>
            <person name="Zhao Q."/>
            <person name="Huang X."/>
            <person name="Zhao Y."/>
        </authorList>
    </citation>
    <scope>NUCLEOTIDE SEQUENCE</scope>
</reference>
<evidence type="ECO:0000313" key="3">
    <source>
        <dbReference type="Proteomes" id="UP000604825"/>
    </source>
</evidence>
<protein>
    <submittedName>
        <fullName evidence="2">Uncharacterized protein</fullName>
    </submittedName>
</protein>
<organism evidence="2 3">
    <name type="scientific">Miscanthus lutarioriparius</name>
    <dbReference type="NCBI Taxonomy" id="422564"/>
    <lineage>
        <taxon>Eukaryota</taxon>
        <taxon>Viridiplantae</taxon>
        <taxon>Streptophyta</taxon>
        <taxon>Embryophyta</taxon>
        <taxon>Tracheophyta</taxon>
        <taxon>Spermatophyta</taxon>
        <taxon>Magnoliopsida</taxon>
        <taxon>Liliopsida</taxon>
        <taxon>Poales</taxon>
        <taxon>Poaceae</taxon>
        <taxon>PACMAD clade</taxon>
        <taxon>Panicoideae</taxon>
        <taxon>Andropogonodae</taxon>
        <taxon>Andropogoneae</taxon>
        <taxon>Saccharinae</taxon>
        <taxon>Miscanthus</taxon>
    </lineage>
</organism>
<comment type="caution">
    <text evidence="2">The sequence shown here is derived from an EMBL/GenBank/DDBJ whole genome shotgun (WGS) entry which is preliminary data.</text>
</comment>
<evidence type="ECO:0000313" key="2">
    <source>
        <dbReference type="EMBL" id="CAD6251320.1"/>
    </source>
</evidence>
<feature type="compositionally biased region" description="Low complexity" evidence="1">
    <location>
        <begin position="124"/>
        <end position="135"/>
    </location>
</feature>
<proteinExistence type="predicted"/>